<dbReference type="InterPro" id="IPR050810">
    <property type="entry name" value="Bact_Secretion_Sys_Channel"/>
</dbReference>
<dbReference type="InterPro" id="IPR032789">
    <property type="entry name" value="T2SS-T3SS_pil_N"/>
</dbReference>
<evidence type="ECO:0000256" key="2">
    <source>
        <dbReference type="SAM" id="MobiDB-lite"/>
    </source>
</evidence>
<dbReference type="PANTHER" id="PTHR30332">
    <property type="entry name" value="PROBABLE GENERAL SECRETION PATHWAY PROTEIN D"/>
    <property type="match status" value="1"/>
</dbReference>
<dbReference type="eggNOG" id="COG4964">
    <property type="taxonomic scope" value="Bacteria"/>
</dbReference>
<keyword evidence="6" id="KW-1185">Reference proteome</keyword>
<dbReference type="Proteomes" id="UP000000239">
    <property type="component" value="Chromosome"/>
</dbReference>
<dbReference type="PANTHER" id="PTHR30332:SF17">
    <property type="entry name" value="TYPE IV PILIATION SYSTEM PROTEIN DR_0774-RELATED"/>
    <property type="match status" value="1"/>
</dbReference>
<dbReference type="InterPro" id="IPR001775">
    <property type="entry name" value="GspD/PilQ"/>
</dbReference>
<proteinExistence type="inferred from homology"/>
<evidence type="ECO:0000313" key="5">
    <source>
        <dbReference type="EMBL" id="ABE59011.1"/>
    </source>
</evidence>
<reference evidence="5 6" key="1">
    <citation type="journal article" date="2011" name="Stand. Genomic Sci.">
        <title>Complete genome sequence of the halophilic and highly halotolerant Chromohalobacter salexigens type strain (1H11(T)).</title>
        <authorList>
            <person name="Copeland A."/>
            <person name="O'Connor K."/>
            <person name="Lucas S."/>
            <person name="Lapidus A."/>
            <person name="Berry K.W."/>
            <person name="Detter J.C."/>
            <person name="Del Rio T.G."/>
            <person name="Hammon N."/>
            <person name="Dalin E."/>
            <person name="Tice H."/>
            <person name="Pitluck S."/>
            <person name="Bruce D."/>
            <person name="Goodwin L."/>
            <person name="Han C."/>
            <person name="Tapia R."/>
            <person name="Saunders E."/>
            <person name="Schmutz J."/>
            <person name="Brettin T."/>
            <person name="Larimer F."/>
            <person name="Land M."/>
            <person name="Hauser L."/>
            <person name="Vargas C."/>
            <person name="Nieto J.J."/>
            <person name="Kyrpides N.C."/>
            <person name="Ivanova N."/>
            <person name="Goker M."/>
            <person name="Klenk H.P."/>
            <person name="Csonka L.N."/>
            <person name="Woyke T."/>
        </authorList>
    </citation>
    <scope>NUCLEOTIDE SEQUENCE [LARGE SCALE GENOMIC DNA]</scope>
    <source>
        <strain evidence="6">ATCC BAA-138 / DSM 3043 / CIP 106854 / NCIMB 13768 / 1H11</strain>
    </source>
</reference>
<dbReference type="Pfam" id="PF00263">
    <property type="entry name" value="Secretin"/>
    <property type="match status" value="1"/>
</dbReference>
<dbReference type="GO" id="GO:0015627">
    <property type="term" value="C:type II protein secretion system complex"/>
    <property type="evidence" value="ECO:0007669"/>
    <property type="project" value="TreeGrafter"/>
</dbReference>
<feature type="compositionally biased region" description="Low complexity" evidence="2">
    <location>
        <begin position="9"/>
        <end position="22"/>
    </location>
</feature>
<feature type="region of interest" description="Disordered" evidence="2">
    <location>
        <begin position="1"/>
        <end position="38"/>
    </location>
</feature>
<dbReference type="Pfam" id="PF13629">
    <property type="entry name" value="T2SS-T3SS_pil_N"/>
    <property type="match status" value="1"/>
</dbReference>
<dbReference type="GO" id="GO:0009306">
    <property type="term" value="P:protein secretion"/>
    <property type="evidence" value="ECO:0007669"/>
    <property type="project" value="InterPro"/>
</dbReference>
<dbReference type="AlphaFoldDB" id="Q1QWZ7"/>
<evidence type="ECO:0000313" key="6">
    <source>
        <dbReference type="Proteomes" id="UP000000239"/>
    </source>
</evidence>
<dbReference type="EMBL" id="CP000285">
    <property type="protein sequence ID" value="ABE59011.1"/>
    <property type="molecule type" value="Genomic_DNA"/>
</dbReference>
<dbReference type="PRINTS" id="PR00811">
    <property type="entry name" value="BCTERIALGSPD"/>
</dbReference>
<feature type="domain" description="Pilus formation protein N-terminal" evidence="4">
    <location>
        <begin position="66"/>
        <end position="134"/>
    </location>
</feature>
<dbReference type="OrthoDB" id="9775455at2"/>
<dbReference type="InterPro" id="IPR004846">
    <property type="entry name" value="T2SS/T3SS_dom"/>
</dbReference>
<accession>Q1QWZ7</accession>
<protein>
    <submittedName>
        <fullName evidence="5">Type II and III secretion system protein</fullName>
    </submittedName>
</protein>
<evidence type="ECO:0000259" key="3">
    <source>
        <dbReference type="Pfam" id="PF00263"/>
    </source>
</evidence>
<evidence type="ECO:0000259" key="4">
    <source>
        <dbReference type="Pfam" id="PF13629"/>
    </source>
</evidence>
<organism evidence="5 6">
    <name type="scientific">Chromohalobacter israelensis (strain ATCC BAA-138 / DSM 3043 / CIP 106854 / NCIMB 13768 / 1H11)</name>
    <name type="common">Chromohalobacter salexigens</name>
    <dbReference type="NCBI Taxonomy" id="290398"/>
    <lineage>
        <taxon>Bacteria</taxon>
        <taxon>Pseudomonadati</taxon>
        <taxon>Pseudomonadota</taxon>
        <taxon>Gammaproteobacteria</taxon>
        <taxon>Oceanospirillales</taxon>
        <taxon>Halomonadaceae</taxon>
        <taxon>Chromohalobacter</taxon>
    </lineage>
</organism>
<dbReference type="STRING" id="290398.Csal_1658"/>
<sequence>MSETATSTVGRRPVSGGPVPGRQAPGRQAPGRRVPGRPLPGSLVRSLLSLVLLLFAVPGLAQQGESTLRLDIGDQQRLVFERPVSRTALGDGDIASAQMVDARQLLLTGLAAGTTSLSVWRDGRDAPQRYRVSVRPRGARGMESEYTLADGTDTPTLAGESESLARHAQARSRLGDQNTVDATRQTGPVQVQTDIRVVEVNRSKLQSAGFFFGKNNGGNTLIGVGTSGALGGAEAVGDSFSEGFSFLTGSGFQTGNGGYNIVVGNANDSVLGVISALRSNGFAYTLAEPSLVTLSGQSASFLAGGEFPFPVSNDDGDVRIDFKEFGVRLQLTPTVLDSNSIMLKVAPEVSELDFTQGVEASGVAVPALNVRRTDTSVQLGDGESLIISGLVSNSTMQTVDKFPGLGDLPVIGAFFRSTRFETQNKELVMIVTPHLVAPMAAGAPRPELPGEALRRYDPSYLELLFDPQDAESLERLGNVGFSN</sequence>
<comment type="similarity">
    <text evidence="1">Belongs to the bacterial secretin family.</text>
</comment>
<evidence type="ECO:0000256" key="1">
    <source>
        <dbReference type="RuleBase" id="RU004003"/>
    </source>
</evidence>
<name>Q1QWZ7_CHRI1</name>
<feature type="domain" description="Type II/III secretion system secretin-like" evidence="3">
    <location>
        <begin position="276"/>
        <end position="436"/>
    </location>
</feature>
<dbReference type="HOGENOM" id="CLU_017952_2_0_6"/>
<dbReference type="KEGG" id="csa:Csal_1658"/>
<gene>
    <name evidence="5" type="ordered locus">Csal_1658</name>
</gene>